<evidence type="ECO:0000256" key="2">
    <source>
        <dbReference type="ARBA" id="ARBA00022692"/>
    </source>
</evidence>
<keyword evidence="4" id="KW-0472">Membrane</keyword>
<name>A0A0N0IBV4_9GAMM</name>
<evidence type="ECO:0000256" key="3">
    <source>
        <dbReference type="ARBA" id="ARBA00022989"/>
    </source>
</evidence>
<dbReference type="PANTHER" id="PTHR36985:SF1">
    <property type="entry name" value="TRANSLOCATION AND ASSEMBLY MODULE SUBUNIT TAMB"/>
    <property type="match status" value="1"/>
</dbReference>
<proteinExistence type="predicted"/>
<feature type="domain" description="Translocation and assembly module TamB C-terminal" evidence="5">
    <location>
        <begin position="954"/>
        <end position="1288"/>
    </location>
</feature>
<dbReference type="Proteomes" id="UP000053226">
    <property type="component" value="Unassembled WGS sequence"/>
</dbReference>
<evidence type="ECO:0000256" key="1">
    <source>
        <dbReference type="ARBA" id="ARBA00004167"/>
    </source>
</evidence>
<dbReference type="EMBL" id="LGAA01000003">
    <property type="protein sequence ID" value="KPD04252.1"/>
    <property type="molecule type" value="Genomic_DNA"/>
</dbReference>
<accession>A0A0N0IBV4</accession>
<dbReference type="GO" id="GO:0097347">
    <property type="term" value="C:TAM protein secretion complex"/>
    <property type="evidence" value="ECO:0007669"/>
    <property type="project" value="TreeGrafter"/>
</dbReference>
<evidence type="ECO:0000256" key="4">
    <source>
        <dbReference type="ARBA" id="ARBA00023136"/>
    </source>
</evidence>
<comment type="caution">
    <text evidence="6">The sequence shown here is derived from an EMBL/GenBank/DDBJ whole genome shotgun (WGS) entry which is preliminary data.</text>
</comment>
<comment type="subcellular location">
    <subcellularLocation>
        <location evidence="1">Membrane</location>
        <topology evidence="1">Single-pass membrane protein</topology>
    </subcellularLocation>
</comment>
<keyword evidence="2" id="KW-0812">Transmembrane</keyword>
<dbReference type="InterPro" id="IPR007452">
    <property type="entry name" value="TamB_C"/>
</dbReference>
<reference evidence="6 7" key="1">
    <citation type="submission" date="2015-07" db="EMBL/GenBank/DDBJ databases">
        <title>ATOL: Assembling a taxonomically balanced genome-scale reconstruction of the evolutionary history of the Enterobacteriaceae.</title>
        <authorList>
            <person name="Plunkett G.III."/>
            <person name="Neeno-Eckwall E.C."/>
            <person name="Glasner J.D."/>
            <person name="Perna N.T."/>
        </authorList>
    </citation>
    <scope>NUCLEOTIDE SEQUENCE [LARGE SCALE GENOMIC DNA]</scope>
    <source>
        <strain evidence="6 7">ATCC 35017</strain>
    </source>
</reference>
<gene>
    <name evidence="6" type="ORF">M992_0362</name>
</gene>
<dbReference type="RefSeq" id="WP_282955647.1">
    <property type="nucleotide sequence ID" value="NZ_CAWMUS010000003.1"/>
</dbReference>
<keyword evidence="7" id="KW-1185">Reference proteome</keyword>
<dbReference type="GO" id="GO:0005886">
    <property type="term" value="C:plasma membrane"/>
    <property type="evidence" value="ECO:0007669"/>
    <property type="project" value="InterPro"/>
</dbReference>
<evidence type="ECO:0000259" key="5">
    <source>
        <dbReference type="Pfam" id="PF04357"/>
    </source>
</evidence>
<keyword evidence="3" id="KW-1133">Transmembrane helix</keyword>
<sequence>MNRTMKWVKRIAAILLIILVLLIAAISWILGTQSGLHFVINSANRWVPGLEIGQVNGGWDDLTLSNVQYQMPGVDVNAEKLHLALRLGCLTQRELCIDDLSTQGVNVVVDTSKLPPSEEQPPSEPLTELNAPLTINLAQLSLQQTHVTVDGTVVDLAKFSTGLHWQAKALTVTPTQIVNLTIDLPAAETASDEAMINDTTMDGTTIDGTTIAESTLAKTVATKNTLAPEQDEPPQQPLGETLKQLFAQPLLAELPQIILPVDLTVEAIDGSNFRISGATPATLNSLHISLSNQGQNVQITSITADAPEGNLALSGSATLEDKWPVSLSVQGESQLKDFEGQKIDLTLKGALQDQLKLALNLSGPVNATLDAQTDLSQADLPFLLTLDSQKITWPLVGEPQYQLEGTRLRLNGRPSAYDLSLKSAITGQDLPSSVLLLDAKGNEEQLNLTRLRLSALQGKAEITGVADWSKAISWNAVLTLSGINTSKQWPEWPAKVDGKVVTRGSLYGGSWQLQIPEISLDGNVKNNLLKARGKASGNAAGQWDIPGFNLVLGKNNVDVKGNLSDKWNLDAKINAPGLGGMLPGLAGVIKGDIKLRGDLQSPQVLADINAHGVKWQDMLSVDSAVIKGNVTSGEQIKGDLSVVVRQLKQADLVIKNLTLEAKGNEKKHQLKLDVQGEPVSGHLALNGGFDRQTEIWKGTLNNTAFETPVGEWHLNKAMALEYANTLQEVTVGTHCWINPNARLCVPKPIKAGKSGTADIALESFNLAMLKPFMTGDTQLQGIFSGNAKVSWKADGGLPQAKVNLKGDGVKVTQMVEGISLPVEFQTLTLSAALVNGKADISWLIKILNNGQFNGNVQIADLEKARRLSGSITIDSISLALIQPLLSKGEKAEGLLNANLRLGGNANKPLLNGNLTLSELLASGSWIPFDITQGRLGINFNGTSSTMDGQITTPEGYLNINGEADWRNIDAWNAKVMAKGDNLRVSLPPMVRIDVAPDLVFEASPELLNLTGNVNIPWARITVQELPESAVGVSSDEVMLDKNLQPIEQSPTAIPIQTNLTINIGNDVQLDAFGLQAKLTGMLRVLQDKQGLKLNGQVDIPSGRFHAYGQDLLVRKGQIMFSGPADQPFLNLEAIRNPDNTADGVIAGVKVTGLADKPKVEIFSEPAKTQQEALSYLLRGEGLDSGDSNGSQMTSMLIGLGVAQSGQLVGKIGETFGVSDLALDTQGVGDSSQVVVSGKITDDLQVKYGVGIFDSLATLTIRYRLMPKLYLEAVSGVNQALDLLYQFEF</sequence>
<evidence type="ECO:0000313" key="6">
    <source>
        <dbReference type="EMBL" id="KPD04252.1"/>
    </source>
</evidence>
<evidence type="ECO:0000313" key="7">
    <source>
        <dbReference type="Proteomes" id="UP000053226"/>
    </source>
</evidence>
<dbReference type="PANTHER" id="PTHR36985">
    <property type="entry name" value="TRANSLOCATION AND ASSEMBLY MODULE SUBUNIT TAMB"/>
    <property type="match status" value="1"/>
</dbReference>
<dbReference type="Pfam" id="PF04357">
    <property type="entry name" value="TamB"/>
    <property type="match status" value="1"/>
</dbReference>
<organism evidence="6 7">
    <name type="scientific">Moellerella wisconsensis ATCC 35017</name>
    <dbReference type="NCBI Taxonomy" id="1354267"/>
    <lineage>
        <taxon>Bacteria</taxon>
        <taxon>Pseudomonadati</taxon>
        <taxon>Pseudomonadota</taxon>
        <taxon>Gammaproteobacteria</taxon>
        <taxon>Enterobacterales</taxon>
        <taxon>Morganellaceae</taxon>
        <taxon>Moellerella</taxon>
    </lineage>
</organism>
<protein>
    <submittedName>
        <fullName evidence="6">YtfN family protein</fullName>
    </submittedName>
</protein>
<dbReference type="GO" id="GO:0009306">
    <property type="term" value="P:protein secretion"/>
    <property type="evidence" value="ECO:0007669"/>
    <property type="project" value="InterPro"/>
</dbReference>